<keyword evidence="1" id="KW-0812">Transmembrane</keyword>
<sequence>MNPQTGRVISVALLVVFVVLASLACVSVVVPMAEPCGGSHASPVFCAAITFHRTIVGALPAFPALALILAIAALFVRFEFGRAGKHEYASRVRRRAQAASEQAGPSPFLDFQVMPRAP</sequence>
<dbReference type="EMBL" id="LCSD01000026">
    <property type="protein sequence ID" value="KKW46651.1"/>
    <property type="molecule type" value="Genomic_DNA"/>
</dbReference>
<dbReference type="Proteomes" id="UP000034789">
    <property type="component" value="Unassembled WGS sequence"/>
</dbReference>
<dbReference type="PROSITE" id="PS51257">
    <property type="entry name" value="PROKAR_LIPOPROTEIN"/>
    <property type="match status" value="1"/>
</dbReference>
<proteinExistence type="predicted"/>
<reference evidence="2 3" key="1">
    <citation type="journal article" date="2015" name="Nature">
        <title>rRNA introns, odd ribosomes, and small enigmatic genomes across a large radiation of phyla.</title>
        <authorList>
            <person name="Brown C.T."/>
            <person name="Hug L.A."/>
            <person name="Thomas B.C."/>
            <person name="Sharon I."/>
            <person name="Castelle C.J."/>
            <person name="Singh A."/>
            <person name="Wilkins M.J."/>
            <person name="Williams K.H."/>
            <person name="Banfield J.F."/>
        </authorList>
    </citation>
    <scope>NUCLEOTIDE SEQUENCE [LARGE SCALE GENOMIC DNA]</scope>
</reference>
<evidence type="ECO:0000313" key="3">
    <source>
        <dbReference type="Proteomes" id="UP000034789"/>
    </source>
</evidence>
<evidence type="ECO:0000313" key="2">
    <source>
        <dbReference type="EMBL" id="KKW46651.1"/>
    </source>
</evidence>
<organism evidence="2 3">
    <name type="scientific">Candidatus Kaiserbacteria bacterium GW2011_GWA2_58_9</name>
    <dbReference type="NCBI Taxonomy" id="1618672"/>
    <lineage>
        <taxon>Bacteria</taxon>
        <taxon>Candidatus Kaiseribacteriota</taxon>
    </lineage>
</organism>
<comment type="caution">
    <text evidence="2">The sequence shown here is derived from an EMBL/GenBank/DDBJ whole genome shotgun (WGS) entry which is preliminary data.</text>
</comment>
<protein>
    <submittedName>
        <fullName evidence="2">Uncharacterized protein</fullName>
    </submittedName>
</protein>
<dbReference type="AlphaFoldDB" id="A0A0G1YTT9"/>
<gene>
    <name evidence="2" type="ORF">UY98_C0026G0003</name>
</gene>
<feature type="transmembrane region" description="Helical" evidence="1">
    <location>
        <begin position="56"/>
        <end position="76"/>
    </location>
</feature>
<accession>A0A0G1YTT9</accession>
<name>A0A0G1YTT9_9BACT</name>
<keyword evidence="1" id="KW-0472">Membrane</keyword>
<keyword evidence="1" id="KW-1133">Transmembrane helix</keyword>
<evidence type="ECO:0000256" key="1">
    <source>
        <dbReference type="SAM" id="Phobius"/>
    </source>
</evidence>